<dbReference type="PROSITE" id="PS00374">
    <property type="entry name" value="MGMT"/>
    <property type="match status" value="1"/>
</dbReference>
<dbReference type="GO" id="GO:0032259">
    <property type="term" value="P:methylation"/>
    <property type="evidence" value="ECO:0007669"/>
    <property type="project" value="UniProtKB-KW"/>
</dbReference>
<dbReference type="InterPro" id="IPR014048">
    <property type="entry name" value="MethylDNA_cys_MeTrfase_DNA-bd"/>
</dbReference>
<dbReference type="SUPFAM" id="SSF46767">
    <property type="entry name" value="Methylated DNA-protein cysteine methyltransferase, C-terminal domain"/>
    <property type="match status" value="1"/>
</dbReference>
<keyword evidence="6 8" id="KW-0234">DNA repair</keyword>
<evidence type="ECO:0000256" key="3">
    <source>
        <dbReference type="ARBA" id="ARBA00022603"/>
    </source>
</evidence>
<dbReference type="GO" id="GO:0006307">
    <property type="term" value="P:DNA alkylation repair"/>
    <property type="evidence" value="ECO:0007669"/>
    <property type="project" value="UniProtKB-UniRule"/>
</dbReference>
<feature type="domain" description="Methylguanine DNA methyltransferase ribonuclease-like" evidence="10">
    <location>
        <begin position="4"/>
        <end position="73"/>
    </location>
</feature>
<evidence type="ECO:0000259" key="10">
    <source>
        <dbReference type="Pfam" id="PF02870"/>
    </source>
</evidence>
<dbReference type="CDD" id="cd06445">
    <property type="entry name" value="ATase"/>
    <property type="match status" value="1"/>
</dbReference>
<dbReference type="FunFam" id="1.10.10.10:FF:000337">
    <property type="entry name" value="Methylated-DNA--protein-cysteine methyltransferase"/>
    <property type="match status" value="1"/>
</dbReference>
<evidence type="ECO:0000259" key="9">
    <source>
        <dbReference type="Pfam" id="PF01035"/>
    </source>
</evidence>
<dbReference type="HAMAP" id="MF_00772">
    <property type="entry name" value="OGT"/>
    <property type="match status" value="1"/>
</dbReference>
<keyword evidence="5 8" id="KW-0227">DNA damage</keyword>
<evidence type="ECO:0000256" key="7">
    <source>
        <dbReference type="ARBA" id="ARBA00049348"/>
    </source>
</evidence>
<dbReference type="RefSeq" id="WP_071903973.1">
    <property type="nucleotide sequence ID" value="NZ_MPIN01000016.1"/>
</dbReference>
<organism evidence="11 12">
    <name type="scientific">Cystobacter ferrugineus</name>
    <dbReference type="NCBI Taxonomy" id="83449"/>
    <lineage>
        <taxon>Bacteria</taxon>
        <taxon>Pseudomonadati</taxon>
        <taxon>Myxococcota</taxon>
        <taxon>Myxococcia</taxon>
        <taxon>Myxococcales</taxon>
        <taxon>Cystobacterineae</taxon>
        <taxon>Archangiaceae</taxon>
        <taxon>Cystobacter</taxon>
    </lineage>
</organism>
<proteinExistence type="inferred from homology"/>
<dbReference type="InterPro" id="IPR036631">
    <property type="entry name" value="MGMT_N_sf"/>
</dbReference>
<evidence type="ECO:0000256" key="5">
    <source>
        <dbReference type="ARBA" id="ARBA00022763"/>
    </source>
</evidence>
<dbReference type="GO" id="GO:0005737">
    <property type="term" value="C:cytoplasm"/>
    <property type="evidence" value="ECO:0007669"/>
    <property type="project" value="UniProtKB-SubCell"/>
</dbReference>
<dbReference type="SUPFAM" id="SSF53155">
    <property type="entry name" value="Methylated DNA-protein cysteine methyltransferase domain"/>
    <property type="match status" value="1"/>
</dbReference>
<comment type="caution">
    <text evidence="11">The sequence shown here is derived from an EMBL/GenBank/DDBJ whole genome shotgun (WGS) entry which is preliminary data.</text>
</comment>
<dbReference type="EMBL" id="MPIN01000016">
    <property type="protein sequence ID" value="OJH34917.1"/>
    <property type="molecule type" value="Genomic_DNA"/>
</dbReference>
<comment type="miscellaneous">
    <text evidence="8">This enzyme catalyzes only one turnover and therefore is not strictly catalytic. According to one definition, an enzyme is a biocatalyst that acts repeatedly and over many reaction cycles.</text>
</comment>
<accession>A0A1L9AY35</accession>
<name>A0A1L9AY35_9BACT</name>
<dbReference type="PANTHER" id="PTHR10815:SF5">
    <property type="entry name" value="METHYLATED-DNA--PROTEIN-CYSTEINE METHYLTRANSFERASE"/>
    <property type="match status" value="1"/>
</dbReference>
<reference evidence="12" key="1">
    <citation type="submission" date="2016-11" db="EMBL/GenBank/DDBJ databases">
        <authorList>
            <person name="Shukria A."/>
            <person name="Stevens D.C."/>
        </authorList>
    </citation>
    <scope>NUCLEOTIDE SEQUENCE [LARGE SCALE GENOMIC DNA]</scope>
    <source>
        <strain evidence="12">Cbfe23</strain>
    </source>
</reference>
<evidence type="ECO:0000256" key="2">
    <source>
        <dbReference type="ARBA" id="ARBA00022490"/>
    </source>
</evidence>
<gene>
    <name evidence="11" type="ORF">BON30_40750</name>
</gene>
<keyword evidence="4 8" id="KW-0808">Transferase</keyword>
<comment type="catalytic activity">
    <reaction evidence="7 8">
        <text>a 6-O-methyl-2'-deoxyguanosine in DNA + L-cysteinyl-[protein] = S-methyl-L-cysteinyl-[protein] + a 2'-deoxyguanosine in DNA</text>
        <dbReference type="Rhea" id="RHEA:24000"/>
        <dbReference type="Rhea" id="RHEA-COMP:10131"/>
        <dbReference type="Rhea" id="RHEA-COMP:10132"/>
        <dbReference type="Rhea" id="RHEA-COMP:11367"/>
        <dbReference type="Rhea" id="RHEA-COMP:11368"/>
        <dbReference type="ChEBI" id="CHEBI:29950"/>
        <dbReference type="ChEBI" id="CHEBI:82612"/>
        <dbReference type="ChEBI" id="CHEBI:85445"/>
        <dbReference type="ChEBI" id="CHEBI:85448"/>
        <dbReference type="EC" id="2.1.1.63"/>
    </reaction>
</comment>
<comment type="similarity">
    <text evidence="8">Belongs to the MGMT family.</text>
</comment>
<dbReference type="InterPro" id="IPR036388">
    <property type="entry name" value="WH-like_DNA-bd_sf"/>
</dbReference>
<dbReference type="STRING" id="83449.BON30_40750"/>
<feature type="active site" description="Nucleophile; methyl group acceptor" evidence="8">
    <location>
        <position position="128"/>
    </location>
</feature>
<dbReference type="OrthoDB" id="9802228at2"/>
<dbReference type="GO" id="GO:0003908">
    <property type="term" value="F:methylated-DNA-[protein]-cysteine S-methyltransferase activity"/>
    <property type="evidence" value="ECO:0007669"/>
    <property type="project" value="UniProtKB-UniRule"/>
</dbReference>
<dbReference type="Gene3D" id="3.30.160.70">
    <property type="entry name" value="Methylated DNA-protein cysteine methyltransferase domain"/>
    <property type="match status" value="1"/>
</dbReference>
<dbReference type="PANTHER" id="PTHR10815">
    <property type="entry name" value="METHYLATED-DNA--PROTEIN-CYSTEINE METHYLTRANSFERASE"/>
    <property type="match status" value="1"/>
</dbReference>
<dbReference type="Pfam" id="PF02870">
    <property type="entry name" value="Methyltransf_1N"/>
    <property type="match status" value="1"/>
</dbReference>
<dbReference type="InterPro" id="IPR023546">
    <property type="entry name" value="MGMT"/>
</dbReference>
<keyword evidence="2 8" id="KW-0963">Cytoplasm</keyword>
<dbReference type="EC" id="2.1.1.63" evidence="8"/>
<dbReference type="Proteomes" id="UP000182229">
    <property type="component" value="Unassembled WGS sequence"/>
</dbReference>
<dbReference type="InterPro" id="IPR001497">
    <property type="entry name" value="MethylDNA_cys_MeTrfase_AS"/>
</dbReference>
<evidence type="ECO:0000256" key="1">
    <source>
        <dbReference type="ARBA" id="ARBA00001286"/>
    </source>
</evidence>
<dbReference type="Gene3D" id="1.10.10.10">
    <property type="entry name" value="Winged helix-like DNA-binding domain superfamily/Winged helix DNA-binding domain"/>
    <property type="match status" value="1"/>
</dbReference>
<dbReference type="InterPro" id="IPR008332">
    <property type="entry name" value="MethylG_MeTrfase_N"/>
</dbReference>
<reference evidence="11 12" key="2">
    <citation type="submission" date="2016-12" db="EMBL/GenBank/DDBJ databases">
        <title>Draft Genome Sequence of Cystobacter ferrugineus Strain Cbfe23.</title>
        <authorList>
            <person name="Akbar S."/>
            <person name="Dowd S.E."/>
            <person name="Stevens D.C."/>
        </authorList>
    </citation>
    <scope>NUCLEOTIDE SEQUENCE [LARGE SCALE GENOMIC DNA]</scope>
    <source>
        <strain evidence="11 12">Cbfe23</strain>
    </source>
</reference>
<keyword evidence="3 8" id="KW-0489">Methyltransferase</keyword>
<comment type="catalytic activity">
    <reaction evidence="1 8">
        <text>a 4-O-methyl-thymidine in DNA + L-cysteinyl-[protein] = a thymidine in DNA + S-methyl-L-cysteinyl-[protein]</text>
        <dbReference type="Rhea" id="RHEA:53428"/>
        <dbReference type="Rhea" id="RHEA-COMP:10131"/>
        <dbReference type="Rhea" id="RHEA-COMP:10132"/>
        <dbReference type="Rhea" id="RHEA-COMP:13555"/>
        <dbReference type="Rhea" id="RHEA-COMP:13556"/>
        <dbReference type="ChEBI" id="CHEBI:29950"/>
        <dbReference type="ChEBI" id="CHEBI:82612"/>
        <dbReference type="ChEBI" id="CHEBI:137386"/>
        <dbReference type="ChEBI" id="CHEBI:137387"/>
        <dbReference type="EC" id="2.1.1.63"/>
    </reaction>
</comment>
<dbReference type="NCBIfam" id="TIGR00589">
    <property type="entry name" value="ogt"/>
    <property type="match status" value="1"/>
</dbReference>
<comment type="function">
    <text evidence="8">Involved in the cellular defense against the biological effects of O6-methylguanine (O6-MeG) and O4-methylthymine (O4-MeT) in DNA. Repairs the methylated nucleobase in DNA by stoichiometrically transferring the methyl group to a cysteine residue in the enzyme. This is a suicide reaction: the enzyme is irreversibly inactivated.</text>
</comment>
<dbReference type="InterPro" id="IPR036217">
    <property type="entry name" value="MethylDNA_cys_MeTrfase_DNAb"/>
</dbReference>
<dbReference type="Pfam" id="PF01035">
    <property type="entry name" value="DNA_binding_1"/>
    <property type="match status" value="1"/>
</dbReference>
<evidence type="ECO:0000256" key="6">
    <source>
        <dbReference type="ARBA" id="ARBA00023204"/>
    </source>
</evidence>
<evidence type="ECO:0000313" key="12">
    <source>
        <dbReference type="Proteomes" id="UP000182229"/>
    </source>
</evidence>
<protein>
    <recommendedName>
        <fullName evidence="8">Methylated-DNA--protein-cysteine methyltransferase</fullName>
        <ecNumber evidence="8">2.1.1.63</ecNumber>
    </recommendedName>
    <alternativeName>
        <fullName evidence="8">6-O-methylguanine-DNA methyltransferase</fullName>
        <shortName evidence="8">MGMT</shortName>
    </alternativeName>
    <alternativeName>
        <fullName evidence="8">O-6-methylguanine-DNA-alkyltransferase</fullName>
    </alternativeName>
</protein>
<evidence type="ECO:0000256" key="4">
    <source>
        <dbReference type="ARBA" id="ARBA00022679"/>
    </source>
</evidence>
<dbReference type="AlphaFoldDB" id="A0A1L9AY35"/>
<keyword evidence="12" id="KW-1185">Reference proteome</keyword>
<sequence length="178" mass="19450">MKLYTMTLKSPVGPLRLYANEGALTAIYLENHKRAPVLVASEREDHPVLREARRQLEEYFTGEPVSFELPLEPAGTPFQQTVWKALREIPLGVTWSYASLARHIGREGASRAVGSANARNPLSIVVPCHRVVGTSGALTGYAGGVPTKQWLLEHEQRIRGGSSWVGQASLPLQSTPGL</sequence>
<feature type="domain" description="Methylated-DNA-[protein]-cysteine S-methyltransferase DNA binding" evidence="9">
    <location>
        <begin position="77"/>
        <end position="156"/>
    </location>
</feature>
<evidence type="ECO:0000256" key="8">
    <source>
        <dbReference type="HAMAP-Rule" id="MF_00772"/>
    </source>
</evidence>
<evidence type="ECO:0000313" key="11">
    <source>
        <dbReference type="EMBL" id="OJH34917.1"/>
    </source>
</evidence>
<comment type="subcellular location">
    <subcellularLocation>
        <location evidence="8">Cytoplasm</location>
    </subcellularLocation>
</comment>